<evidence type="ECO:0000313" key="2">
    <source>
        <dbReference type="Proteomes" id="UP000479000"/>
    </source>
</evidence>
<accession>A0A6H5HIB7</accession>
<protein>
    <recommendedName>
        <fullName evidence="3">Transposase Helix-turn-helix domain-containing protein</fullName>
    </recommendedName>
</protein>
<name>A0A6H5HIB7_9HEMI</name>
<sequence>MELNLLYISHRPHPAFTSLPFSTISIGKPTNYTVDPDLEIWLRTAARKRRTARRQSARNAGSRTKYRHYSSYFMVRLFDRSSQNIIKLCRNFTFPNMEVLCVIYAPLIIEIEQHESKTGAAFDRFEIRIIAAVANQKRVEQPVQRKNLTERRDRFACDEKEVEIASAVVVLAAASKKRKRSIWQREYFSRRDLSTAVASELLLDNWLFVNFARMSKSDFELLVGMVGPKIRKADTEKRKAIPVSTRLAITLRFLATGDSYHSLMYLFRVHYSTISLIVREVLEALIEGLKDYIKVSIQTIAI</sequence>
<evidence type="ECO:0008006" key="3">
    <source>
        <dbReference type="Google" id="ProtNLM"/>
    </source>
</evidence>
<dbReference type="OrthoDB" id="6618525at2759"/>
<gene>
    <name evidence="1" type="ORF">NTEN_LOCUS21433</name>
</gene>
<dbReference type="EMBL" id="CADCXU010031404">
    <property type="protein sequence ID" value="CAB0017418.1"/>
    <property type="molecule type" value="Genomic_DNA"/>
</dbReference>
<reference evidence="1 2" key="1">
    <citation type="submission" date="2020-02" db="EMBL/GenBank/DDBJ databases">
        <authorList>
            <person name="Ferguson B K."/>
        </authorList>
    </citation>
    <scope>NUCLEOTIDE SEQUENCE [LARGE SCALE GENOMIC DNA]</scope>
</reference>
<proteinExistence type="predicted"/>
<organism evidence="1 2">
    <name type="scientific">Nesidiocoris tenuis</name>
    <dbReference type="NCBI Taxonomy" id="355587"/>
    <lineage>
        <taxon>Eukaryota</taxon>
        <taxon>Metazoa</taxon>
        <taxon>Ecdysozoa</taxon>
        <taxon>Arthropoda</taxon>
        <taxon>Hexapoda</taxon>
        <taxon>Insecta</taxon>
        <taxon>Pterygota</taxon>
        <taxon>Neoptera</taxon>
        <taxon>Paraneoptera</taxon>
        <taxon>Hemiptera</taxon>
        <taxon>Heteroptera</taxon>
        <taxon>Panheteroptera</taxon>
        <taxon>Cimicomorpha</taxon>
        <taxon>Miridae</taxon>
        <taxon>Dicyphina</taxon>
        <taxon>Nesidiocoris</taxon>
    </lineage>
</organism>
<evidence type="ECO:0000313" key="1">
    <source>
        <dbReference type="EMBL" id="CAB0017418.1"/>
    </source>
</evidence>
<dbReference type="AlphaFoldDB" id="A0A6H5HIB7"/>
<dbReference type="Proteomes" id="UP000479000">
    <property type="component" value="Unassembled WGS sequence"/>
</dbReference>
<keyword evidence="2" id="KW-1185">Reference proteome</keyword>